<accession>A0A5A7ZE56</accession>
<protein>
    <submittedName>
        <fullName evidence="3">DUF805 domain-containing protein</fullName>
    </submittedName>
</protein>
<keyword evidence="2" id="KW-0472">Membrane</keyword>
<feature type="transmembrane region" description="Helical" evidence="2">
    <location>
        <begin position="129"/>
        <end position="147"/>
    </location>
</feature>
<feature type="compositionally biased region" description="Acidic residues" evidence="1">
    <location>
        <begin position="370"/>
        <end position="379"/>
    </location>
</feature>
<dbReference type="EMBL" id="VIBR01000004">
    <property type="protein sequence ID" value="KAA0115573.1"/>
    <property type="molecule type" value="Genomic_DNA"/>
</dbReference>
<dbReference type="Pfam" id="PF05656">
    <property type="entry name" value="DUF805"/>
    <property type="match status" value="1"/>
</dbReference>
<gene>
    <name evidence="3" type="ORF">FKX92_10135</name>
</gene>
<feature type="compositionally biased region" description="Polar residues" evidence="1">
    <location>
        <begin position="328"/>
        <end position="344"/>
    </location>
</feature>
<comment type="caution">
    <text evidence="3">The sequence shown here is derived from an EMBL/GenBank/DDBJ whole genome shotgun (WGS) entry which is preliminary data.</text>
</comment>
<feature type="compositionally biased region" description="Low complexity" evidence="1">
    <location>
        <begin position="179"/>
        <end position="311"/>
    </location>
</feature>
<proteinExistence type="predicted"/>
<sequence>MFAAYKKFWTHYADFSGRSSRSDFWWAFLCKIIIVVPLFIIIWVSALGSFFSSAVQDATYGYEPDPSAILAGAGFAVIFWFILLIYNLATFIPEMAIIVRRLRDAGYHWAFLFLYVGPLVLLFVPVLNIIAGIVVLPCFIALIVLLCQGSKPEMVGNSYGQQYGQQNFQGQQFGQQPYNQGLNYEKQPQQGGFQGQQFGQQSQQGGFQGQQFGQSQQPVQNQQFGQQPQQGGFQGQQFGQQPQQPVQNQPFGQQPQQPVQNQPFGQQPQQGDFQGQQFGQQPQQPVQSQPFSQQPQQGGFQGQQFGQQPQQSVSEQSQAVEQAEPVQNPFTAETPEQSTPQDFGTQAPVEDNPFVSPIQEEQASTPAENSVEDATENQE</sequence>
<evidence type="ECO:0000313" key="3">
    <source>
        <dbReference type="EMBL" id="KAA0115573.1"/>
    </source>
</evidence>
<dbReference type="AlphaFoldDB" id="A0A5A7ZE56"/>
<evidence type="ECO:0000313" key="4">
    <source>
        <dbReference type="Proteomes" id="UP000324105"/>
    </source>
</evidence>
<evidence type="ECO:0000256" key="1">
    <source>
        <dbReference type="SAM" id="MobiDB-lite"/>
    </source>
</evidence>
<feature type="region of interest" description="Disordered" evidence="1">
    <location>
        <begin position="179"/>
        <end position="379"/>
    </location>
</feature>
<dbReference type="Proteomes" id="UP000324105">
    <property type="component" value="Unassembled WGS sequence"/>
</dbReference>
<dbReference type="GO" id="GO:0016020">
    <property type="term" value="C:membrane"/>
    <property type="evidence" value="ECO:0007669"/>
    <property type="project" value="InterPro"/>
</dbReference>
<keyword evidence="2" id="KW-0812">Transmembrane</keyword>
<dbReference type="RefSeq" id="WP_149566237.1">
    <property type="nucleotide sequence ID" value="NZ_JAJEPA010000012.1"/>
</dbReference>
<evidence type="ECO:0000256" key="2">
    <source>
        <dbReference type="SAM" id="Phobius"/>
    </source>
</evidence>
<reference evidence="3 4" key="1">
    <citation type="submission" date="2019-06" db="EMBL/GenBank/DDBJ databases">
        <title>Genome sequence and analysis of a MDR-Streptococcus sanguis isolated from throat swab of children with scarlet fever from Hangzhou,China.</title>
        <authorList>
            <person name="Huang Y."/>
            <person name="Xie L."/>
            <person name="Liu W."/>
        </authorList>
    </citation>
    <scope>NUCLEOTIDE SEQUENCE [LARGE SCALE GENOMIC DNA]</scope>
    <source>
        <strain evidence="3 4">S28</strain>
    </source>
</reference>
<dbReference type="InterPro" id="IPR008523">
    <property type="entry name" value="DUF805"/>
</dbReference>
<name>A0A5A7ZE56_STRSA</name>
<feature type="transmembrane region" description="Helical" evidence="2">
    <location>
        <begin position="24"/>
        <end position="48"/>
    </location>
</feature>
<feature type="transmembrane region" description="Helical" evidence="2">
    <location>
        <begin position="68"/>
        <end position="93"/>
    </location>
</feature>
<keyword evidence="2" id="KW-1133">Transmembrane helix</keyword>
<feature type="compositionally biased region" description="Polar residues" evidence="1">
    <location>
        <begin position="359"/>
        <end position="368"/>
    </location>
</feature>
<organism evidence="3 4">
    <name type="scientific">Streptococcus sanguinis</name>
    <dbReference type="NCBI Taxonomy" id="1305"/>
    <lineage>
        <taxon>Bacteria</taxon>
        <taxon>Bacillati</taxon>
        <taxon>Bacillota</taxon>
        <taxon>Bacilli</taxon>
        <taxon>Lactobacillales</taxon>
        <taxon>Streptococcaceae</taxon>
        <taxon>Streptococcus</taxon>
    </lineage>
</organism>